<dbReference type="OrthoDB" id="1931748at2759"/>
<organism evidence="1 2">
    <name type="scientific">Nyssa sinensis</name>
    <dbReference type="NCBI Taxonomy" id="561372"/>
    <lineage>
        <taxon>Eukaryota</taxon>
        <taxon>Viridiplantae</taxon>
        <taxon>Streptophyta</taxon>
        <taxon>Embryophyta</taxon>
        <taxon>Tracheophyta</taxon>
        <taxon>Spermatophyta</taxon>
        <taxon>Magnoliopsida</taxon>
        <taxon>eudicotyledons</taxon>
        <taxon>Gunneridae</taxon>
        <taxon>Pentapetalae</taxon>
        <taxon>asterids</taxon>
        <taxon>Cornales</taxon>
        <taxon>Nyssaceae</taxon>
        <taxon>Nyssa</taxon>
    </lineage>
</organism>
<reference evidence="1 2" key="1">
    <citation type="submission" date="2019-09" db="EMBL/GenBank/DDBJ databases">
        <title>A chromosome-level genome assembly of the Chinese tupelo Nyssa sinensis.</title>
        <authorList>
            <person name="Yang X."/>
            <person name="Kang M."/>
            <person name="Yang Y."/>
            <person name="Xiong H."/>
            <person name="Wang M."/>
            <person name="Zhang Z."/>
            <person name="Wang Z."/>
            <person name="Wu H."/>
            <person name="Ma T."/>
            <person name="Liu J."/>
            <person name="Xi Z."/>
        </authorList>
    </citation>
    <scope>NUCLEOTIDE SEQUENCE [LARGE SCALE GENOMIC DNA]</scope>
    <source>
        <strain evidence="1">J267</strain>
        <tissue evidence="1">Leaf</tissue>
    </source>
</reference>
<sequence length="118" mass="13287">MVNGLCAMDLPSEAKNLMEETRGLGLKPSVFEFRRLRSDSMQMPPKRLPEAFLLEEEEATGCLIGNCKGCLIGDCDSWVAIDARTVGWKPCETATRMEMQRRIAMEGGCGGLWQWRWS</sequence>
<evidence type="ECO:0000313" key="1">
    <source>
        <dbReference type="EMBL" id="KAA8515982.1"/>
    </source>
</evidence>
<gene>
    <name evidence="1" type="ORF">F0562_019161</name>
</gene>
<dbReference type="EMBL" id="CM018052">
    <property type="protein sequence ID" value="KAA8515982.1"/>
    <property type="molecule type" value="Genomic_DNA"/>
</dbReference>
<dbReference type="AlphaFoldDB" id="A0A5J4ZE65"/>
<protein>
    <submittedName>
        <fullName evidence="1">Uncharacterized protein</fullName>
    </submittedName>
</protein>
<dbReference type="Proteomes" id="UP000325577">
    <property type="component" value="Linkage Group LG9"/>
</dbReference>
<name>A0A5J4ZE65_9ASTE</name>
<accession>A0A5J4ZE65</accession>
<proteinExistence type="predicted"/>
<keyword evidence="2" id="KW-1185">Reference proteome</keyword>
<evidence type="ECO:0000313" key="2">
    <source>
        <dbReference type="Proteomes" id="UP000325577"/>
    </source>
</evidence>